<dbReference type="PhylomeDB" id="A0A0G4E8Y2"/>
<protein>
    <submittedName>
        <fullName evidence="1">Uncharacterized protein</fullName>
    </submittedName>
</protein>
<dbReference type="OMA" id="HARWGKS"/>
<dbReference type="Proteomes" id="UP000041254">
    <property type="component" value="Unassembled WGS sequence"/>
</dbReference>
<reference evidence="1 2" key="1">
    <citation type="submission" date="2014-11" db="EMBL/GenBank/DDBJ databases">
        <authorList>
            <person name="Zhu J."/>
            <person name="Qi W."/>
            <person name="Song R."/>
        </authorList>
    </citation>
    <scope>NUCLEOTIDE SEQUENCE [LARGE SCALE GENOMIC DNA]</scope>
</reference>
<accession>A0A0G4E8Y2</accession>
<dbReference type="OrthoDB" id="428703at2759"/>
<dbReference type="AlphaFoldDB" id="A0A0G4E8Y2"/>
<dbReference type="InParanoid" id="A0A0G4E8Y2"/>
<dbReference type="EMBL" id="CDMY01000027">
    <property type="protein sequence ID" value="CEL91855.1"/>
    <property type="molecule type" value="Genomic_DNA"/>
</dbReference>
<dbReference type="VEuPathDB" id="CryptoDB:Vbra_1458"/>
<evidence type="ECO:0000313" key="2">
    <source>
        <dbReference type="Proteomes" id="UP000041254"/>
    </source>
</evidence>
<organism evidence="1 2">
    <name type="scientific">Vitrella brassicaformis (strain CCMP3155)</name>
    <dbReference type="NCBI Taxonomy" id="1169540"/>
    <lineage>
        <taxon>Eukaryota</taxon>
        <taxon>Sar</taxon>
        <taxon>Alveolata</taxon>
        <taxon>Colpodellida</taxon>
        <taxon>Vitrellaceae</taxon>
        <taxon>Vitrella</taxon>
    </lineage>
</organism>
<keyword evidence="2" id="KW-1185">Reference proteome</keyword>
<evidence type="ECO:0000313" key="1">
    <source>
        <dbReference type="EMBL" id="CEL91855.1"/>
    </source>
</evidence>
<gene>
    <name evidence="1" type="ORF">Vbra_1458</name>
</gene>
<proteinExistence type="predicted"/>
<sequence>MQLSLSCRMPRQSRAVFVRHVTPRKPVMAAYREIFRDGKVNNVHKFMLLSQNYEKPTWYRVRMRIETKYYARWHFIKYCTQVARYALRHNLRFGKPLSREDEMRPLLTTPSGVPSLEDAHKRKRFLDDKRDELLGEISAMDTEVDATSEAVRQMSADDILRVMQRRRGILPAKSKFIDTYAGQGWGKDEAEMLYVKLCRLRKIEVLGHAWQKAIRRLAERQGREEAIANPVMRARTAYTADELGRMYDSHHAGEEYVRVSVPSL</sequence>
<name>A0A0G4E8Y2_VITBC</name>